<dbReference type="AlphaFoldDB" id="A0A6H9SJL5"/>
<dbReference type="OrthoDB" id="9035909at2"/>
<evidence type="ECO:0000313" key="1">
    <source>
        <dbReference type="EMBL" id="KAB0632886.1"/>
    </source>
</evidence>
<proteinExistence type="predicted"/>
<accession>A0A6H9SJL5</accession>
<keyword evidence="2" id="KW-1185">Reference proteome</keyword>
<dbReference type="EMBL" id="VZOJ01000122">
    <property type="protein sequence ID" value="KAB0632886.1"/>
    <property type="molecule type" value="Genomic_DNA"/>
</dbReference>
<organism evidence="1 2">
    <name type="scientific">Burkholderia latens</name>
    <dbReference type="NCBI Taxonomy" id="488446"/>
    <lineage>
        <taxon>Bacteria</taxon>
        <taxon>Pseudomonadati</taxon>
        <taxon>Pseudomonadota</taxon>
        <taxon>Betaproteobacteria</taxon>
        <taxon>Burkholderiales</taxon>
        <taxon>Burkholderiaceae</taxon>
        <taxon>Burkholderia</taxon>
        <taxon>Burkholderia cepacia complex</taxon>
    </lineage>
</organism>
<comment type="caution">
    <text evidence="1">The sequence shown here is derived from an EMBL/GenBank/DDBJ whole genome shotgun (WGS) entry which is preliminary data.</text>
</comment>
<reference evidence="1 2" key="1">
    <citation type="submission" date="2019-09" db="EMBL/GenBank/DDBJ databases">
        <title>Draft genome sequences of 48 bacterial type strains from the CCUG.</title>
        <authorList>
            <person name="Tunovic T."/>
            <person name="Pineiro-Iglesias B."/>
            <person name="Unosson C."/>
            <person name="Inganas E."/>
            <person name="Ohlen M."/>
            <person name="Cardew S."/>
            <person name="Jensie-Markopoulos S."/>
            <person name="Salva-Serra F."/>
            <person name="Jaen-Luchoro D."/>
            <person name="Karlsson R."/>
            <person name="Svensson-Stadler L."/>
            <person name="Chun J."/>
            <person name="Moore E."/>
        </authorList>
    </citation>
    <scope>NUCLEOTIDE SEQUENCE [LARGE SCALE GENOMIC DNA]</scope>
    <source>
        <strain evidence="1 2">CCUG 54555</strain>
    </source>
</reference>
<gene>
    <name evidence="1" type="ORF">F7R21_28710</name>
</gene>
<dbReference type="RefSeq" id="WP_151067795.1">
    <property type="nucleotide sequence ID" value="NZ_CABVPL010000023.1"/>
</dbReference>
<dbReference type="Proteomes" id="UP000430232">
    <property type="component" value="Unassembled WGS sequence"/>
</dbReference>
<dbReference type="GeneID" id="99790676"/>
<evidence type="ECO:0000313" key="2">
    <source>
        <dbReference type="Proteomes" id="UP000430232"/>
    </source>
</evidence>
<protein>
    <submittedName>
        <fullName evidence="1">Uncharacterized protein</fullName>
    </submittedName>
</protein>
<name>A0A6H9SJL5_9BURK</name>
<sequence>MGRGMVGLGSKVVRRAHDGAARVIGAGARMRKTSVERYLIGVRPVLINVFVGDLVEFFARPACEPHAAAVAGRWLCRASRLENRYAIGAMQC</sequence>